<name>A0A8J5PBM5_FUSOX</name>
<dbReference type="EMBL" id="JAELUQ010000001">
    <property type="protein sequence ID" value="KAG7421676.1"/>
    <property type="molecule type" value="Genomic_DNA"/>
</dbReference>
<comment type="caution">
    <text evidence="1">The sequence shown here is derived from an EMBL/GenBank/DDBJ whole genome shotgun (WGS) entry which is preliminary data.</text>
</comment>
<dbReference type="Proteomes" id="UP000694050">
    <property type="component" value="Unassembled WGS sequence"/>
</dbReference>
<organism evidence="1 2">
    <name type="scientific">Fusarium oxysporum f. sp. rapae</name>
    <dbReference type="NCBI Taxonomy" id="485398"/>
    <lineage>
        <taxon>Eukaryota</taxon>
        <taxon>Fungi</taxon>
        <taxon>Dikarya</taxon>
        <taxon>Ascomycota</taxon>
        <taxon>Pezizomycotina</taxon>
        <taxon>Sordariomycetes</taxon>
        <taxon>Hypocreomycetidae</taxon>
        <taxon>Hypocreales</taxon>
        <taxon>Nectriaceae</taxon>
        <taxon>Fusarium</taxon>
        <taxon>Fusarium oxysporum species complex</taxon>
    </lineage>
</organism>
<dbReference type="AlphaFoldDB" id="A0A8J5PBM5"/>
<evidence type="ECO:0000313" key="1">
    <source>
        <dbReference type="EMBL" id="KAG7421676.1"/>
    </source>
</evidence>
<evidence type="ECO:0000313" key="2">
    <source>
        <dbReference type="Proteomes" id="UP000694050"/>
    </source>
</evidence>
<accession>A0A8J5PBM5</accession>
<protein>
    <submittedName>
        <fullName evidence="1">Uncharacterized protein</fullName>
    </submittedName>
</protein>
<proteinExistence type="predicted"/>
<sequence>MNGTLRHTSYPPKTLEVCIRSRRDPTGGAAPTESEFAQSMFEVISRASSALSFFIDNKTTGNAPHVDIPAHDEYANWV</sequence>
<reference evidence="1" key="1">
    <citation type="submission" date="2021-04" db="EMBL/GenBank/DDBJ databases">
        <title>First draft genome resource for Brassicaceae pathogens Fusarium oxysporum f. sp. raphani and Fusarium oxysporum f. sp. rapae.</title>
        <authorList>
            <person name="Asai S."/>
        </authorList>
    </citation>
    <scope>NUCLEOTIDE SEQUENCE</scope>
    <source>
        <strain evidence="1">Tf1208</strain>
    </source>
</reference>
<gene>
    <name evidence="1" type="ORF">Forpe1208_v001674</name>
</gene>